<reference evidence="4 5" key="1">
    <citation type="journal article" date="2023" name="Microbiol. Spectr.">
        <title>Symbiosis of Carpenter Bees with Uncharacterized Lactic Acid Bacteria Showing NAD Auxotrophy.</title>
        <authorList>
            <person name="Kawasaki S."/>
            <person name="Ozawa K."/>
            <person name="Mori T."/>
            <person name="Yamamoto A."/>
            <person name="Ito M."/>
            <person name="Ohkuma M."/>
            <person name="Sakamoto M."/>
            <person name="Matsutani M."/>
        </authorList>
    </citation>
    <scope>NUCLEOTIDE SEQUENCE [LARGE SCALE GENOMIC DNA]</scope>
    <source>
        <strain evidence="4 5">Kim32-2</strain>
    </source>
</reference>
<dbReference type="InterPro" id="IPR000551">
    <property type="entry name" value="MerR-type_HTH_dom"/>
</dbReference>
<proteinExistence type="predicted"/>
<dbReference type="Pfam" id="PF00583">
    <property type="entry name" value="Acetyltransf_1"/>
    <property type="match status" value="1"/>
</dbReference>
<dbReference type="SMART" id="SM00422">
    <property type="entry name" value="HTH_MERR"/>
    <property type="match status" value="1"/>
</dbReference>
<gene>
    <name evidence="4" type="ORF">KIM322_14610</name>
</gene>
<dbReference type="SUPFAM" id="SSF55729">
    <property type="entry name" value="Acyl-CoA N-acyltransferases (Nat)"/>
    <property type="match status" value="1"/>
</dbReference>
<organism evidence="4 5">
    <name type="scientific">Lactobacillus xylocopicola</name>
    <dbReference type="NCBI Taxonomy" id="2976676"/>
    <lineage>
        <taxon>Bacteria</taxon>
        <taxon>Bacillati</taxon>
        <taxon>Bacillota</taxon>
        <taxon>Bacilli</taxon>
        <taxon>Lactobacillales</taxon>
        <taxon>Lactobacillaceae</taxon>
        <taxon>Lactobacillus</taxon>
    </lineage>
</organism>
<dbReference type="RefSeq" id="WP_317637421.1">
    <property type="nucleotide sequence ID" value="NZ_AP026803.1"/>
</dbReference>
<evidence type="ECO:0000259" key="3">
    <source>
        <dbReference type="PROSITE" id="PS51186"/>
    </source>
</evidence>
<dbReference type="CDD" id="cd01109">
    <property type="entry name" value="HTH_YyaN"/>
    <property type="match status" value="1"/>
</dbReference>
<dbReference type="Gene3D" id="1.10.1660.10">
    <property type="match status" value="1"/>
</dbReference>
<protein>
    <submittedName>
        <fullName evidence="4">Uncharacterized protein</fullName>
    </submittedName>
</protein>
<dbReference type="InterPro" id="IPR016181">
    <property type="entry name" value="Acyl_CoA_acyltransferase"/>
</dbReference>
<sequence length="309" mass="35401">MKKFQIKDVSKLLGISTYTLRYYEKIGLLNFVKRNSNGDREFESRDLITINTVICLKQTGMPLKDIKNYLQLIAGGLATAEERKEMFLKQKQKVISEIADLQKALQVIDRKVSYYDEAVNSQSLDVCQEERQEWLQNILAGKEKAKKISTTLQTIEQLTQANAEVIAQDWHYDGEYDFYDMENDLEDYDEIVTPELRGDRYFQVLDDQGQLTAFFCLEPTTEPGRIELGLGMAPELTGQGRGSQLLQVIDGYVRQQGQYSKITLAVASFNQRAFKVYQKAGFVVTGRKQMPSNGGSYEFILMAKELMQR</sequence>
<evidence type="ECO:0000259" key="2">
    <source>
        <dbReference type="PROSITE" id="PS50937"/>
    </source>
</evidence>
<feature type="domain" description="N-acetyltransferase" evidence="3">
    <location>
        <begin position="153"/>
        <end position="307"/>
    </location>
</feature>
<evidence type="ECO:0000313" key="5">
    <source>
        <dbReference type="Proteomes" id="UP001321741"/>
    </source>
</evidence>
<dbReference type="CDD" id="cd04301">
    <property type="entry name" value="NAT_SF"/>
    <property type="match status" value="1"/>
</dbReference>
<dbReference type="PANTHER" id="PTHR30204">
    <property type="entry name" value="REDOX-CYCLING DRUG-SENSING TRANSCRIPTIONAL ACTIVATOR SOXR"/>
    <property type="match status" value="1"/>
</dbReference>
<dbReference type="PROSITE" id="PS51186">
    <property type="entry name" value="GNAT"/>
    <property type="match status" value="1"/>
</dbReference>
<dbReference type="PROSITE" id="PS50937">
    <property type="entry name" value="HTH_MERR_2"/>
    <property type="match status" value="1"/>
</dbReference>
<dbReference type="InterPro" id="IPR000182">
    <property type="entry name" value="GNAT_dom"/>
</dbReference>
<dbReference type="InterPro" id="IPR047057">
    <property type="entry name" value="MerR_fam"/>
</dbReference>
<keyword evidence="1" id="KW-0238">DNA-binding</keyword>
<accession>A0ABN6SLF1</accession>
<dbReference type="Pfam" id="PF13411">
    <property type="entry name" value="MerR_1"/>
    <property type="match status" value="1"/>
</dbReference>
<keyword evidence="5" id="KW-1185">Reference proteome</keyword>
<dbReference type="InterPro" id="IPR009061">
    <property type="entry name" value="DNA-bd_dom_put_sf"/>
</dbReference>
<dbReference type="Proteomes" id="UP001321741">
    <property type="component" value="Chromosome"/>
</dbReference>
<evidence type="ECO:0000313" key="4">
    <source>
        <dbReference type="EMBL" id="BDR61200.1"/>
    </source>
</evidence>
<feature type="domain" description="HTH merR-type" evidence="2">
    <location>
        <begin position="3"/>
        <end position="72"/>
    </location>
</feature>
<dbReference type="EMBL" id="AP026803">
    <property type="protein sequence ID" value="BDR61200.1"/>
    <property type="molecule type" value="Genomic_DNA"/>
</dbReference>
<name>A0ABN6SLF1_9LACO</name>
<dbReference type="PANTHER" id="PTHR30204:SF82">
    <property type="entry name" value="TRANSCRIPTIONAL REGULATOR, MERR FAMILY"/>
    <property type="match status" value="1"/>
</dbReference>
<evidence type="ECO:0000256" key="1">
    <source>
        <dbReference type="ARBA" id="ARBA00023125"/>
    </source>
</evidence>
<dbReference type="SUPFAM" id="SSF46955">
    <property type="entry name" value="Putative DNA-binding domain"/>
    <property type="match status" value="1"/>
</dbReference>
<dbReference type="Gene3D" id="3.40.630.30">
    <property type="match status" value="1"/>
</dbReference>